<name>A0ABS8D453_9NEIS</name>
<dbReference type="EMBL" id="JAJBZT010000002">
    <property type="protein sequence ID" value="MCB6182959.1"/>
    <property type="molecule type" value="Genomic_DNA"/>
</dbReference>
<keyword evidence="3" id="KW-1185">Reference proteome</keyword>
<gene>
    <name evidence="2" type="ORF">LIN78_05280</name>
</gene>
<dbReference type="RefSeq" id="WP_227179244.1">
    <property type="nucleotide sequence ID" value="NZ_JAJBZT010000002.1"/>
</dbReference>
<evidence type="ECO:0000313" key="2">
    <source>
        <dbReference type="EMBL" id="MCB6182959.1"/>
    </source>
</evidence>
<proteinExistence type="predicted"/>
<evidence type="ECO:0000313" key="3">
    <source>
        <dbReference type="Proteomes" id="UP001165395"/>
    </source>
</evidence>
<accession>A0ABS8D453</accession>
<sequence length="48" mass="5288">MALAPLAKEWNNKLLYRLATVAGTVYFINDSLMLLLVSSGLAYLICGR</sequence>
<comment type="caution">
    <text evidence="2">The sequence shown here is derived from an EMBL/GenBank/DDBJ whole genome shotgun (WGS) entry which is preliminary data.</text>
</comment>
<protein>
    <submittedName>
        <fullName evidence="2">Uncharacterized protein</fullName>
    </submittedName>
</protein>
<keyword evidence="1" id="KW-1133">Transmembrane helix</keyword>
<organism evidence="2 3">
    <name type="scientific">Leeia speluncae</name>
    <dbReference type="NCBI Taxonomy" id="2884804"/>
    <lineage>
        <taxon>Bacteria</taxon>
        <taxon>Pseudomonadati</taxon>
        <taxon>Pseudomonadota</taxon>
        <taxon>Betaproteobacteria</taxon>
        <taxon>Neisseriales</taxon>
        <taxon>Leeiaceae</taxon>
        <taxon>Leeia</taxon>
    </lineage>
</organism>
<feature type="transmembrane region" description="Helical" evidence="1">
    <location>
        <begin position="20"/>
        <end position="46"/>
    </location>
</feature>
<reference evidence="2" key="1">
    <citation type="submission" date="2021-10" db="EMBL/GenBank/DDBJ databases">
        <title>The complete genome sequence of Leeia sp. TBRC 13508.</title>
        <authorList>
            <person name="Charoenyingcharoen P."/>
            <person name="Yukphan P."/>
        </authorList>
    </citation>
    <scope>NUCLEOTIDE SEQUENCE</scope>
    <source>
        <strain evidence="2">TBRC 13508</strain>
    </source>
</reference>
<evidence type="ECO:0000256" key="1">
    <source>
        <dbReference type="SAM" id="Phobius"/>
    </source>
</evidence>
<keyword evidence="1" id="KW-0812">Transmembrane</keyword>
<keyword evidence="1" id="KW-0472">Membrane</keyword>
<dbReference type="Proteomes" id="UP001165395">
    <property type="component" value="Unassembled WGS sequence"/>
</dbReference>